<keyword evidence="1" id="KW-0472">Membrane</keyword>
<dbReference type="Proteomes" id="UP000061382">
    <property type="component" value="Chromosome"/>
</dbReference>
<reference evidence="2 3" key="1">
    <citation type="submission" date="2015-08" db="EMBL/GenBank/DDBJ databases">
        <title>Complete genome sequence of Rufibacter tibetensis strain 1351t, a radiation-resistant bacterium from tibet plateau.</title>
        <authorList>
            <person name="Dai J."/>
        </authorList>
    </citation>
    <scope>NUCLEOTIDE SEQUENCE [LARGE SCALE GENOMIC DNA]</scope>
    <source>
        <strain evidence="2 3">1351</strain>
    </source>
</reference>
<dbReference type="EMBL" id="CP012643">
    <property type="protein sequence ID" value="ALJ00466.1"/>
    <property type="molecule type" value="Genomic_DNA"/>
</dbReference>
<protein>
    <submittedName>
        <fullName evidence="2">Uncharacterized protein</fullName>
    </submittedName>
</protein>
<feature type="transmembrane region" description="Helical" evidence="1">
    <location>
        <begin position="16"/>
        <end position="36"/>
    </location>
</feature>
<keyword evidence="3" id="KW-1185">Reference proteome</keyword>
<accession>A0A0P0CUY8</accession>
<gene>
    <name evidence="2" type="ORF">DC20_17685</name>
</gene>
<evidence type="ECO:0000313" key="3">
    <source>
        <dbReference type="Proteomes" id="UP000061382"/>
    </source>
</evidence>
<keyword evidence="1" id="KW-1133">Transmembrane helix</keyword>
<keyword evidence="1" id="KW-0812">Transmembrane</keyword>
<organism evidence="2 3">
    <name type="scientific">Rufibacter tibetensis</name>
    <dbReference type="NCBI Taxonomy" id="512763"/>
    <lineage>
        <taxon>Bacteria</taxon>
        <taxon>Pseudomonadati</taxon>
        <taxon>Bacteroidota</taxon>
        <taxon>Cytophagia</taxon>
        <taxon>Cytophagales</taxon>
        <taxon>Hymenobacteraceae</taxon>
        <taxon>Rufibacter</taxon>
    </lineage>
</organism>
<name>A0A0P0CUY8_9BACT</name>
<proteinExistence type="predicted"/>
<evidence type="ECO:0000256" key="1">
    <source>
        <dbReference type="SAM" id="Phobius"/>
    </source>
</evidence>
<sequence>MPKDKGFHQVPEDVCFLRYVGFTVRFLVAAGVFFIYQGKSNSKLTPLLLFTIYSLQIYQFFQDATQLNKKAFAIRAAKAFAIDKR</sequence>
<dbReference type="AlphaFoldDB" id="A0A0P0CUY8"/>
<dbReference type="KEGG" id="rti:DC20_17685"/>
<evidence type="ECO:0000313" key="2">
    <source>
        <dbReference type="EMBL" id="ALJ00466.1"/>
    </source>
</evidence>